<evidence type="ECO:0000256" key="2">
    <source>
        <dbReference type="SAM" id="Phobius"/>
    </source>
</evidence>
<evidence type="ECO:0000313" key="4">
    <source>
        <dbReference type="Proteomes" id="UP000816034"/>
    </source>
</evidence>
<dbReference type="GO" id="GO:0043622">
    <property type="term" value="P:cortical microtubule organization"/>
    <property type="evidence" value="ECO:0007669"/>
    <property type="project" value="TreeGrafter"/>
</dbReference>
<name>A0AA88G8Q8_NAELO</name>
<dbReference type="GO" id="GO:0055028">
    <property type="term" value="C:cortical microtubule"/>
    <property type="evidence" value="ECO:0007669"/>
    <property type="project" value="TreeGrafter"/>
</dbReference>
<keyword evidence="2" id="KW-0812">Transmembrane</keyword>
<accession>A0AA88G8Q8</accession>
<dbReference type="Proteomes" id="UP000816034">
    <property type="component" value="Unassembled WGS sequence"/>
</dbReference>
<feature type="transmembrane region" description="Helical" evidence="2">
    <location>
        <begin position="242"/>
        <end position="263"/>
    </location>
</feature>
<gene>
    <name evidence="3" type="ORF">C9374_012079</name>
</gene>
<feature type="region of interest" description="Disordered" evidence="1">
    <location>
        <begin position="411"/>
        <end position="430"/>
    </location>
</feature>
<dbReference type="PANTHER" id="PTHR31949:SF2">
    <property type="entry name" value="OS05G0480600 PROTEIN"/>
    <property type="match status" value="1"/>
</dbReference>
<sequence>MDRRVMIHLRRSSSSLLFSSLFESNSHHQGDDEEPSSYHVQENERRVNLPSPSSDLSFLNIESEDNNFHHIHHQHDMNGDHQKSIHLANNEATTLHRKVHQKSYSFSILNGFGNDYNEVRHDGQLDVKDDTTIQHHHHAAMVTTTPNHLNTIQHSDNTALASNFSHQNWPSEDFSSSPTNSMHSSKQKSSSSAPSTLSTTAPHSSHSLQNHSSTSTCPNSSSSKNSKSSLVTSSSSSQDKFLIWWIAFILLLILLMAISFGLMSAIPEIKRRRIENTPYWDEALKAKEEKRKLSMQHGMWHNITVAVLGAIHARRGGPTPSTTTLSTINHNVQPVPSIASSSGYSSGAQPSASTSLSDSQMESLSLRMRGLVGNALKISSRKQEQGPSPQMSSKSSSSKTAKIMIIEEHDKKKANGHDSNPISMSGPSQQPITSLPSNEYLLKNLDHPFLDSKDMIEKQYFANHILLSHDLNPFYIVNSSALTSWKDFYKTLLLKYATESFSPSLLRPIDEKFEQDFFRRILIREKSVYSRMSSAQLKSQFFGPSLKRRIANSKFVDWRANHLLYDIDRTHESDTSFQYQVTSRRSTFKVHVKFNDVKYRDDFLEYPRVTEKSRERYCENNYCETDYDMANLPPHSDTQNAANHSTTHKLCILCETNIPKTQSSHFYKGLCYKPNLDLAIVSIENGILDYGLHDPSKIFSIFDSHGNLFAQDQIGSTSALEAFKHYNLEYHSQLASIGPIQIPSPSEPDNFFIEIVPRLILMDSYLPLEIPIVLHEEIGVEKIDLLQQYGMISPARQFLFAASGIPTFHMAQRLYFLFSKDISVVPRTPDIALRVASNVMNKAMRQFTTVNSSILELLLDASQRPYLLVVEKDSNQIGDNDDEHTHTISNRQQLLSSMQEFCNSKGLSLVHLKIPTIRSTNNSQVNFTSTTNGSYVILTWTMSSGQQEQQKMTLSFIEIGKLFHQAQGVISLFDFPLSHYLLFMKKSSSSTPQTTPSKQEVSQQNDHAMNLKQVESTSMSTNPTTSHFVLEIGSRETLHNENYCVARALGLKYYTSVIVKYGKRSRSDENDNDSFEIDVGEVVQLLSTELSSSQQ</sequence>
<dbReference type="EMBL" id="PYSW02000054">
    <property type="protein sequence ID" value="KAG2373472.1"/>
    <property type="molecule type" value="Genomic_DNA"/>
</dbReference>
<comment type="caution">
    <text evidence="3">The sequence shown here is derived from an EMBL/GenBank/DDBJ whole genome shotgun (WGS) entry which is preliminary data.</text>
</comment>
<reference evidence="3 4" key="1">
    <citation type="journal article" date="2018" name="BMC Genomics">
        <title>The genome of Naegleria lovaniensis, the basis for a comparative approach to unravel pathogenicity factors of the human pathogenic amoeba N. fowleri.</title>
        <authorList>
            <person name="Liechti N."/>
            <person name="Schurch N."/>
            <person name="Bruggmann R."/>
            <person name="Wittwer M."/>
        </authorList>
    </citation>
    <scope>NUCLEOTIDE SEQUENCE [LARGE SCALE GENOMIC DNA]</scope>
    <source>
        <strain evidence="3 4">ATCC 30569</strain>
    </source>
</reference>
<feature type="region of interest" description="Disordered" evidence="1">
    <location>
        <begin position="25"/>
        <end position="53"/>
    </location>
</feature>
<keyword evidence="4" id="KW-1185">Reference proteome</keyword>
<feature type="compositionally biased region" description="Low complexity" evidence="1">
    <location>
        <begin position="187"/>
        <end position="232"/>
    </location>
</feature>
<dbReference type="AlphaFoldDB" id="A0AA88G8Q8"/>
<dbReference type="RefSeq" id="XP_044542646.1">
    <property type="nucleotide sequence ID" value="XM_044687806.1"/>
</dbReference>
<feature type="region of interest" description="Disordered" evidence="1">
    <location>
        <begin position="336"/>
        <end position="362"/>
    </location>
</feature>
<evidence type="ECO:0000256" key="1">
    <source>
        <dbReference type="SAM" id="MobiDB-lite"/>
    </source>
</evidence>
<evidence type="ECO:0000313" key="3">
    <source>
        <dbReference type="EMBL" id="KAG2373472.1"/>
    </source>
</evidence>
<organism evidence="3 4">
    <name type="scientific">Naegleria lovaniensis</name>
    <name type="common">Amoeba</name>
    <dbReference type="NCBI Taxonomy" id="51637"/>
    <lineage>
        <taxon>Eukaryota</taxon>
        <taxon>Discoba</taxon>
        <taxon>Heterolobosea</taxon>
        <taxon>Tetramitia</taxon>
        <taxon>Eutetramitia</taxon>
        <taxon>Vahlkampfiidae</taxon>
        <taxon>Naegleria</taxon>
    </lineage>
</organism>
<dbReference type="GeneID" id="68104533"/>
<feature type="region of interest" description="Disordered" evidence="1">
    <location>
        <begin position="379"/>
        <end position="400"/>
    </location>
</feature>
<feature type="compositionally biased region" description="Low complexity" evidence="1">
    <location>
        <begin position="336"/>
        <end position="353"/>
    </location>
</feature>
<feature type="compositionally biased region" description="Polar residues" evidence="1">
    <location>
        <begin position="167"/>
        <end position="183"/>
    </location>
</feature>
<keyword evidence="2" id="KW-0472">Membrane</keyword>
<feature type="region of interest" description="Disordered" evidence="1">
    <location>
        <begin position="167"/>
        <end position="232"/>
    </location>
</feature>
<keyword evidence="2" id="KW-1133">Transmembrane helix</keyword>
<feature type="compositionally biased region" description="Polar residues" evidence="1">
    <location>
        <begin position="417"/>
        <end position="430"/>
    </location>
</feature>
<proteinExistence type="predicted"/>
<protein>
    <submittedName>
        <fullName evidence="3">Uncharacterized protein</fullName>
    </submittedName>
</protein>
<dbReference type="PANTHER" id="PTHR31949">
    <property type="entry name" value="GASTRIC MUCIN-LIKE PROTEIN"/>
    <property type="match status" value="1"/>
</dbReference>